<dbReference type="UniPathway" id="UPA00251">
    <property type="reaction ID" value="UER00322"/>
</dbReference>
<sequence>MTANFTVLFDLFRIQVSVVWEFYLVISTVLVLGAPEREEGPGCKFTVDKWRRHNPSEGNGVTCVMQDGKTFEKTEVNITEMSAHVSQELQASIRARFYWEFLGVH</sequence>
<gene>
    <name evidence="1" type="primary">Coprox_0</name>
    <name evidence="1" type="ORF">E2C01_043712</name>
</gene>
<organism evidence="1 2">
    <name type="scientific">Portunus trituberculatus</name>
    <name type="common">Swimming crab</name>
    <name type="synonym">Neptunus trituberculatus</name>
    <dbReference type="NCBI Taxonomy" id="210409"/>
    <lineage>
        <taxon>Eukaryota</taxon>
        <taxon>Metazoa</taxon>
        <taxon>Ecdysozoa</taxon>
        <taxon>Arthropoda</taxon>
        <taxon>Crustacea</taxon>
        <taxon>Multicrustacea</taxon>
        <taxon>Malacostraca</taxon>
        <taxon>Eumalacostraca</taxon>
        <taxon>Eucarida</taxon>
        <taxon>Decapoda</taxon>
        <taxon>Pleocyemata</taxon>
        <taxon>Brachyura</taxon>
        <taxon>Eubrachyura</taxon>
        <taxon>Portunoidea</taxon>
        <taxon>Portunidae</taxon>
        <taxon>Portuninae</taxon>
        <taxon>Portunus</taxon>
    </lineage>
</organism>
<dbReference type="GO" id="GO:0006782">
    <property type="term" value="P:protoporphyrinogen IX biosynthetic process"/>
    <property type="evidence" value="ECO:0007669"/>
    <property type="project" value="UniProtKB-UniPathway"/>
</dbReference>
<protein>
    <submittedName>
        <fullName evidence="1">Oxygen-dependent coproporphyrinogen-III oxidase</fullName>
    </submittedName>
</protein>
<dbReference type="InterPro" id="IPR001260">
    <property type="entry name" value="Coprogen_oxidase_aer"/>
</dbReference>
<name>A0A5B7FWU4_PORTR</name>
<evidence type="ECO:0000313" key="1">
    <source>
        <dbReference type="EMBL" id="MPC49897.1"/>
    </source>
</evidence>
<dbReference type="OrthoDB" id="15318at2759"/>
<proteinExistence type="predicted"/>
<accession>A0A5B7FWU4</accession>
<dbReference type="EMBL" id="VSRR010009165">
    <property type="protein sequence ID" value="MPC49897.1"/>
    <property type="molecule type" value="Genomic_DNA"/>
</dbReference>
<dbReference type="Gene3D" id="3.40.1500.10">
    <property type="entry name" value="Coproporphyrinogen III oxidase, aerobic"/>
    <property type="match status" value="1"/>
</dbReference>
<dbReference type="SUPFAM" id="SSF102886">
    <property type="entry name" value="Coproporphyrinogen III oxidase"/>
    <property type="match status" value="1"/>
</dbReference>
<comment type="caution">
    <text evidence="1">The sequence shown here is derived from an EMBL/GenBank/DDBJ whole genome shotgun (WGS) entry which is preliminary data.</text>
</comment>
<dbReference type="InterPro" id="IPR036406">
    <property type="entry name" value="Coprogen_oxidase_aer_sf"/>
</dbReference>
<reference evidence="1 2" key="1">
    <citation type="submission" date="2019-05" db="EMBL/GenBank/DDBJ databases">
        <title>Another draft genome of Portunus trituberculatus and its Hox gene families provides insights of decapod evolution.</title>
        <authorList>
            <person name="Jeong J.-H."/>
            <person name="Song I."/>
            <person name="Kim S."/>
            <person name="Choi T."/>
            <person name="Kim D."/>
            <person name="Ryu S."/>
            <person name="Kim W."/>
        </authorList>
    </citation>
    <scope>NUCLEOTIDE SEQUENCE [LARGE SCALE GENOMIC DNA]</scope>
    <source>
        <tissue evidence="1">Muscle</tissue>
    </source>
</reference>
<evidence type="ECO:0000313" key="2">
    <source>
        <dbReference type="Proteomes" id="UP000324222"/>
    </source>
</evidence>
<dbReference type="Pfam" id="PF01218">
    <property type="entry name" value="Coprogen_oxidas"/>
    <property type="match status" value="1"/>
</dbReference>
<dbReference type="Proteomes" id="UP000324222">
    <property type="component" value="Unassembled WGS sequence"/>
</dbReference>
<dbReference type="GO" id="GO:0004109">
    <property type="term" value="F:coproporphyrinogen oxidase activity"/>
    <property type="evidence" value="ECO:0007669"/>
    <property type="project" value="InterPro"/>
</dbReference>
<dbReference type="AlphaFoldDB" id="A0A5B7FWU4"/>
<keyword evidence="2" id="KW-1185">Reference proteome</keyword>